<keyword evidence="5" id="KW-1185">Reference proteome</keyword>
<protein>
    <submittedName>
        <fullName evidence="4">Putative hydrolase</fullName>
    </submittedName>
</protein>
<dbReference type="Pfam" id="PF00702">
    <property type="entry name" value="Hydrolase"/>
    <property type="match status" value="1"/>
</dbReference>
<dbReference type="Gene3D" id="1.20.120.1600">
    <property type="match status" value="1"/>
</dbReference>
<dbReference type="Proteomes" id="UP000235828">
    <property type="component" value="Chromosome A"/>
</dbReference>
<dbReference type="KEGG" id="vta:A3382"/>
<name>A0A2N8ZHF4_9VIBR</name>
<dbReference type="PANTHER" id="PTHR46470">
    <property type="entry name" value="N-ACYLNEURAMINATE-9-PHOSPHATASE"/>
    <property type="match status" value="1"/>
</dbReference>
<dbReference type="PANTHER" id="PTHR46470:SF4">
    <property type="entry name" value="5-AMINO-6-(5-PHOSPHO-D-RIBITYLAMINO)URACIL PHOSPHATASE YIGB"/>
    <property type="match status" value="1"/>
</dbReference>
<dbReference type="AlphaFoldDB" id="A0A2N8ZHF4"/>
<dbReference type="GO" id="GO:0016787">
    <property type="term" value="F:hydrolase activity"/>
    <property type="evidence" value="ECO:0007669"/>
    <property type="project" value="UniProtKB-KW"/>
</dbReference>
<dbReference type="RefSeq" id="WP_102523674.1">
    <property type="nucleotide sequence ID" value="NZ_LT960611.1"/>
</dbReference>
<evidence type="ECO:0000256" key="3">
    <source>
        <dbReference type="ARBA" id="ARBA00022842"/>
    </source>
</evidence>
<dbReference type="Gene3D" id="3.40.50.1000">
    <property type="entry name" value="HAD superfamily/HAD-like"/>
    <property type="match status" value="1"/>
</dbReference>
<evidence type="ECO:0000313" key="4">
    <source>
        <dbReference type="EMBL" id="SON51329.1"/>
    </source>
</evidence>
<dbReference type="NCBIfam" id="NF008018">
    <property type="entry name" value="PRK10748.1"/>
    <property type="match status" value="1"/>
</dbReference>
<dbReference type="InterPro" id="IPR051400">
    <property type="entry name" value="HAD-like_hydrolase"/>
</dbReference>
<evidence type="ECO:0000256" key="1">
    <source>
        <dbReference type="ARBA" id="ARBA00001946"/>
    </source>
</evidence>
<comment type="cofactor">
    <cofactor evidence="1">
        <name>Mg(2+)</name>
        <dbReference type="ChEBI" id="CHEBI:18420"/>
    </cofactor>
</comment>
<evidence type="ECO:0000256" key="2">
    <source>
        <dbReference type="ARBA" id="ARBA00022801"/>
    </source>
</evidence>
<dbReference type="SUPFAM" id="SSF56784">
    <property type="entry name" value="HAD-like"/>
    <property type="match status" value="1"/>
</dbReference>
<dbReference type="OrthoDB" id="367448at2"/>
<dbReference type="InterPro" id="IPR023214">
    <property type="entry name" value="HAD_sf"/>
</dbReference>
<gene>
    <name evidence="4" type="primary">yigB</name>
    <name evidence="4" type="ORF">VTAP4600_A3382</name>
</gene>
<dbReference type="SFLD" id="SFLDS00003">
    <property type="entry name" value="Haloacid_Dehalogenase"/>
    <property type="match status" value="1"/>
</dbReference>
<accession>A0A2N8ZHF4</accession>
<dbReference type="GO" id="GO:0009231">
    <property type="term" value="P:riboflavin biosynthetic process"/>
    <property type="evidence" value="ECO:0007669"/>
    <property type="project" value="TreeGrafter"/>
</dbReference>
<keyword evidence="2 4" id="KW-0378">Hydrolase</keyword>
<keyword evidence="3" id="KW-0460">Magnesium</keyword>
<dbReference type="InterPro" id="IPR006439">
    <property type="entry name" value="HAD-SF_hydro_IA"/>
</dbReference>
<reference evidence="4 5" key="1">
    <citation type="submission" date="2017-10" db="EMBL/GenBank/DDBJ databases">
        <authorList>
            <person name="Banno H."/>
            <person name="Chua N.-H."/>
        </authorList>
    </citation>
    <scope>NUCLEOTIDE SEQUENCE [LARGE SCALE GENOMIC DNA]</scope>
    <source>
        <strain evidence="4">Vibrio tapetis CECT4600</strain>
    </source>
</reference>
<dbReference type="EMBL" id="LT960611">
    <property type="protein sequence ID" value="SON51329.1"/>
    <property type="molecule type" value="Genomic_DNA"/>
</dbReference>
<dbReference type="SFLD" id="SFLDG01129">
    <property type="entry name" value="C1.5:_HAD__Beta-PGM__Phosphata"/>
    <property type="match status" value="1"/>
</dbReference>
<dbReference type="NCBIfam" id="TIGR01549">
    <property type="entry name" value="HAD-SF-IA-v1"/>
    <property type="match status" value="1"/>
</dbReference>
<dbReference type="InterPro" id="IPR036412">
    <property type="entry name" value="HAD-like_sf"/>
</dbReference>
<organism evidence="4 5">
    <name type="scientific">Vibrio tapetis subsp. tapetis</name>
    <dbReference type="NCBI Taxonomy" id="1671868"/>
    <lineage>
        <taxon>Bacteria</taxon>
        <taxon>Pseudomonadati</taxon>
        <taxon>Pseudomonadota</taxon>
        <taxon>Gammaproteobacteria</taxon>
        <taxon>Vibrionales</taxon>
        <taxon>Vibrionaceae</taxon>
        <taxon>Vibrio</taxon>
    </lineage>
</organism>
<evidence type="ECO:0000313" key="5">
    <source>
        <dbReference type="Proteomes" id="UP000235828"/>
    </source>
</evidence>
<proteinExistence type="predicted"/>
<sequence>MRFYRRVPTIKAMTFDLDDTLYDNYPVIMRVEKEVADWLKAQYPQCQQLSMAQWHHIKKQLIIEDPALAHDVTLWRWKQIVTGLVLSSYTELQAKDAANEAIEQVQYWRNLVDVPRNTHDVLEQLAHAMPLIGITNGNVDPEKIGLNQYFCHVYRAGRDGRSKPYPDMFQLAQQQLNIHSCHILHVGDHLRSDVLGAKQSGYSACWLPYGAQSLKHAVTLPDVEISELSQLLNFIR</sequence>